<dbReference type="PANTHER" id="PTHR43649:SF17">
    <property type="entry name" value="ABC TRANSPORTER SOLUTE BINDING PROTEIN-SUGAR TRANSPORT"/>
    <property type="match status" value="1"/>
</dbReference>
<gene>
    <name evidence="2" type="ORF">J2Z22_003866</name>
</gene>
<keyword evidence="1" id="KW-0732">Signal</keyword>
<sequence>MEKMSITRFGVWSRLTALSLLVAIPLAACGDSANKAGSADAAKEGGGPVTLTMLYSESGSPFNKDWPVYKELQARNNVKLDLQVVPESDYQSKAKIVLSSDKIPDLVTNINQSNVLELGGTGVLLPISDYMDKLPNLKKRIEEFKMEDELENWKSPDGKLYVLPFLTQSASYNRSPMIRTDLLEKYGLKAPTNTEELYAVLKKMKEMNPGSYPFTGTSADDLRSMWGAAWGIEPSYKGFVFNEQTGKYEYIYTSENYKKYVTYLNKLIKDGLADPELFTSNYDQMHQKLSTSKSMFYFFWNGEEISNINLLGKKNTGPEFKMAMLPPIAGPAGEKALAGTRIDRGTVIPASAANKPYFEDLLKFADYLYSDEGIDLLTWGIEGDTYVVKEDGKKEFTDKMKQSENLNKALWDIGSANGSFTLVWPFKWFATILGNEDFEKYTEEANKNNWFTPAAKVPKLSTDQKDEESLLIAGVNDYYAKMQEQFVYGKVSIDQEWDSYVKEIHAKGVDKLLDVYNSTLK</sequence>
<dbReference type="RefSeq" id="WP_025696987.1">
    <property type="nucleotide sequence ID" value="NZ_JAUSUY010000019.1"/>
</dbReference>
<dbReference type="Pfam" id="PF01547">
    <property type="entry name" value="SBP_bac_1"/>
    <property type="match status" value="1"/>
</dbReference>
<name>A0ABU3HBS0_9BACL</name>
<comment type="caution">
    <text evidence="2">The sequence shown here is derived from an EMBL/GenBank/DDBJ whole genome shotgun (WGS) entry which is preliminary data.</text>
</comment>
<protein>
    <submittedName>
        <fullName evidence="2">Aldouronate transport system substrate-binding protein</fullName>
    </submittedName>
</protein>
<feature type="chain" id="PRO_5046785944" evidence="1">
    <location>
        <begin position="29"/>
        <end position="521"/>
    </location>
</feature>
<feature type="signal peptide" evidence="1">
    <location>
        <begin position="1"/>
        <end position="28"/>
    </location>
</feature>
<evidence type="ECO:0000313" key="3">
    <source>
        <dbReference type="Proteomes" id="UP001248709"/>
    </source>
</evidence>
<dbReference type="EMBL" id="JAUSUY010000019">
    <property type="protein sequence ID" value="MDT3428274.1"/>
    <property type="molecule type" value="Genomic_DNA"/>
</dbReference>
<dbReference type="InterPro" id="IPR050490">
    <property type="entry name" value="Bact_solute-bd_prot1"/>
</dbReference>
<dbReference type="Proteomes" id="UP001248709">
    <property type="component" value="Unassembled WGS sequence"/>
</dbReference>
<organism evidence="2 3">
    <name type="scientific">Paenibacillus forsythiae</name>
    <dbReference type="NCBI Taxonomy" id="365616"/>
    <lineage>
        <taxon>Bacteria</taxon>
        <taxon>Bacillati</taxon>
        <taxon>Bacillota</taxon>
        <taxon>Bacilli</taxon>
        <taxon>Bacillales</taxon>
        <taxon>Paenibacillaceae</taxon>
        <taxon>Paenibacillus</taxon>
    </lineage>
</organism>
<keyword evidence="3" id="KW-1185">Reference proteome</keyword>
<evidence type="ECO:0000256" key="1">
    <source>
        <dbReference type="SAM" id="SignalP"/>
    </source>
</evidence>
<dbReference type="PANTHER" id="PTHR43649">
    <property type="entry name" value="ARABINOSE-BINDING PROTEIN-RELATED"/>
    <property type="match status" value="1"/>
</dbReference>
<accession>A0ABU3HBS0</accession>
<reference evidence="2 3" key="1">
    <citation type="submission" date="2023-07" db="EMBL/GenBank/DDBJ databases">
        <title>Genomic Encyclopedia of Type Strains, Phase IV (KMG-IV): sequencing the most valuable type-strain genomes for metagenomic binning, comparative biology and taxonomic classification.</title>
        <authorList>
            <person name="Goeker M."/>
        </authorList>
    </citation>
    <scope>NUCLEOTIDE SEQUENCE [LARGE SCALE GENOMIC DNA]</scope>
    <source>
        <strain evidence="2 3">T98</strain>
    </source>
</reference>
<evidence type="ECO:0000313" key="2">
    <source>
        <dbReference type="EMBL" id="MDT3428274.1"/>
    </source>
</evidence>
<proteinExistence type="predicted"/>
<dbReference type="SUPFAM" id="SSF53850">
    <property type="entry name" value="Periplasmic binding protein-like II"/>
    <property type="match status" value="1"/>
</dbReference>
<dbReference type="Gene3D" id="3.40.190.10">
    <property type="entry name" value="Periplasmic binding protein-like II"/>
    <property type="match status" value="2"/>
</dbReference>
<dbReference type="InterPro" id="IPR006059">
    <property type="entry name" value="SBP"/>
</dbReference>